<sequence length="81" mass="8949">MNCPFKLMTFPSGPMKTKAGIFFISKILQRSCLVLSSYGIASQGMLVLLTLNSLRSLSVETKTISKQWPFVSLRLLYASAS</sequence>
<organism evidence="1">
    <name type="scientific">Medicago truncatula</name>
    <name type="common">Barrel medic</name>
    <name type="synonym">Medicago tribuloides</name>
    <dbReference type="NCBI Taxonomy" id="3880"/>
    <lineage>
        <taxon>Eukaryota</taxon>
        <taxon>Viridiplantae</taxon>
        <taxon>Streptophyta</taxon>
        <taxon>Embryophyta</taxon>
        <taxon>Tracheophyta</taxon>
        <taxon>Spermatophyta</taxon>
        <taxon>Magnoliopsida</taxon>
        <taxon>eudicotyledons</taxon>
        <taxon>Gunneridae</taxon>
        <taxon>Pentapetalae</taxon>
        <taxon>rosids</taxon>
        <taxon>fabids</taxon>
        <taxon>Fabales</taxon>
        <taxon>Fabaceae</taxon>
        <taxon>Papilionoideae</taxon>
        <taxon>50 kb inversion clade</taxon>
        <taxon>NPAAA clade</taxon>
        <taxon>Hologalegina</taxon>
        <taxon>IRL clade</taxon>
        <taxon>Trifolieae</taxon>
        <taxon>Medicago</taxon>
    </lineage>
</organism>
<comment type="caution">
    <text evidence="1">The sequence shown here is derived from an EMBL/GenBank/DDBJ whole genome shotgun (WGS) entry which is preliminary data.</text>
</comment>
<reference evidence="1" key="1">
    <citation type="journal article" date="2018" name="Nat. Plants">
        <title>Whole-genome landscape of Medicago truncatula symbiotic genes.</title>
        <authorList>
            <person name="Pecrix Y."/>
            <person name="Gamas P."/>
            <person name="Carrere S."/>
        </authorList>
    </citation>
    <scope>NUCLEOTIDE SEQUENCE</scope>
    <source>
        <tissue evidence="1">Leaves</tissue>
    </source>
</reference>
<name>A0A396J2Z2_MEDTR</name>
<gene>
    <name evidence="1" type="ORF">MtrunA17_Chr3g0139151</name>
</gene>
<dbReference type="Proteomes" id="UP000265566">
    <property type="component" value="Chromosome 3"/>
</dbReference>
<accession>A0A396J2Z2</accession>
<protein>
    <submittedName>
        <fullName evidence="1">Uncharacterized protein</fullName>
    </submittedName>
</protein>
<dbReference type="Gramene" id="rna19392">
    <property type="protein sequence ID" value="RHN70775.1"/>
    <property type="gene ID" value="gene19392"/>
</dbReference>
<evidence type="ECO:0000313" key="1">
    <source>
        <dbReference type="EMBL" id="RHN70775.1"/>
    </source>
</evidence>
<proteinExistence type="predicted"/>
<dbReference type="AlphaFoldDB" id="A0A396J2Z2"/>
<dbReference type="EMBL" id="PSQE01000003">
    <property type="protein sequence ID" value="RHN70775.1"/>
    <property type="molecule type" value="Genomic_DNA"/>
</dbReference>